<feature type="compositionally biased region" description="Acidic residues" evidence="1">
    <location>
        <begin position="146"/>
        <end position="166"/>
    </location>
</feature>
<reference evidence="2" key="1">
    <citation type="journal article" date="2020" name="Stud. Mycol.">
        <title>101 Dothideomycetes genomes: a test case for predicting lifestyles and emergence of pathogens.</title>
        <authorList>
            <person name="Haridas S."/>
            <person name="Albert R."/>
            <person name="Binder M."/>
            <person name="Bloem J."/>
            <person name="Labutti K."/>
            <person name="Salamov A."/>
            <person name="Andreopoulos B."/>
            <person name="Baker S."/>
            <person name="Barry K."/>
            <person name="Bills G."/>
            <person name="Bluhm B."/>
            <person name="Cannon C."/>
            <person name="Castanera R."/>
            <person name="Culley D."/>
            <person name="Daum C."/>
            <person name="Ezra D."/>
            <person name="Gonzalez J."/>
            <person name="Henrissat B."/>
            <person name="Kuo A."/>
            <person name="Liang C."/>
            <person name="Lipzen A."/>
            <person name="Lutzoni F."/>
            <person name="Magnuson J."/>
            <person name="Mondo S."/>
            <person name="Nolan M."/>
            <person name="Ohm R."/>
            <person name="Pangilinan J."/>
            <person name="Park H.-J."/>
            <person name="Ramirez L."/>
            <person name="Alfaro M."/>
            <person name="Sun H."/>
            <person name="Tritt A."/>
            <person name="Yoshinaga Y."/>
            <person name="Zwiers L.-H."/>
            <person name="Turgeon B."/>
            <person name="Goodwin S."/>
            <person name="Spatafora J."/>
            <person name="Crous P."/>
            <person name="Grigoriev I."/>
        </authorList>
    </citation>
    <scope>NUCLEOTIDE SEQUENCE</scope>
    <source>
        <strain evidence="2">CBS 113818</strain>
    </source>
</reference>
<sequence length="182" mass="19688">MSLPTAADTAREDANLTPTPRTHSAQSSLESLPTASYSLPSSGAPAIVYIVTDIRYPTSLDFDLSKGSFRIDSVHSSKKNANARAKKIIYDGGQVDGGQFKVDVDKIIEETVKGLFTGIGIGGKGDGREKGCYARKCQVERKMVDEDSEDEGDGEDERMGEDERDGDEQHADRHTNGDVEMG</sequence>
<protein>
    <submittedName>
        <fullName evidence="2">Uncharacterized protein</fullName>
    </submittedName>
</protein>
<feature type="compositionally biased region" description="Basic and acidic residues" evidence="1">
    <location>
        <begin position="167"/>
        <end position="182"/>
    </location>
</feature>
<keyword evidence="3" id="KW-1185">Reference proteome</keyword>
<feature type="region of interest" description="Disordered" evidence="1">
    <location>
        <begin position="139"/>
        <end position="182"/>
    </location>
</feature>
<gene>
    <name evidence="2" type="ORF">CC86DRAFT_374686</name>
</gene>
<evidence type="ECO:0000313" key="2">
    <source>
        <dbReference type="EMBL" id="KAF2819971.1"/>
    </source>
</evidence>
<dbReference type="AlphaFoldDB" id="A0A6A6ZFT3"/>
<name>A0A6A6ZFT3_9PLEO</name>
<dbReference type="Proteomes" id="UP000799424">
    <property type="component" value="Unassembled WGS sequence"/>
</dbReference>
<evidence type="ECO:0000256" key="1">
    <source>
        <dbReference type="SAM" id="MobiDB-lite"/>
    </source>
</evidence>
<evidence type="ECO:0000313" key="3">
    <source>
        <dbReference type="Proteomes" id="UP000799424"/>
    </source>
</evidence>
<proteinExistence type="predicted"/>
<feature type="region of interest" description="Disordered" evidence="1">
    <location>
        <begin position="1"/>
        <end position="35"/>
    </location>
</feature>
<accession>A0A6A6ZFT3</accession>
<feature type="compositionally biased region" description="Polar residues" evidence="1">
    <location>
        <begin position="16"/>
        <end position="35"/>
    </location>
</feature>
<organism evidence="2 3">
    <name type="scientific">Ophiobolus disseminans</name>
    <dbReference type="NCBI Taxonomy" id="1469910"/>
    <lineage>
        <taxon>Eukaryota</taxon>
        <taxon>Fungi</taxon>
        <taxon>Dikarya</taxon>
        <taxon>Ascomycota</taxon>
        <taxon>Pezizomycotina</taxon>
        <taxon>Dothideomycetes</taxon>
        <taxon>Pleosporomycetidae</taxon>
        <taxon>Pleosporales</taxon>
        <taxon>Pleosporineae</taxon>
        <taxon>Phaeosphaeriaceae</taxon>
        <taxon>Ophiobolus</taxon>
    </lineage>
</organism>
<dbReference type="OrthoDB" id="3766329at2759"/>
<dbReference type="EMBL" id="MU006242">
    <property type="protein sequence ID" value="KAF2819971.1"/>
    <property type="molecule type" value="Genomic_DNA"/>
</dbReference>